<dbReference type="EMBL" id="CAJPDQ010000002">
    <property type="protein sequence ID" value="CAF9904990.1"/>
    <property type="molecule type" value="Genomic_DNA"/>
</dbReference>
<sequence length="477" mass="52045">MAPDNDTRGWIMACISGVACIIGSAVICVDVIVRSFSRWKSFRIEESNKFLAGSLSLSAGVMLFSALYSMLPSSKTSLMKSGWTPRWAVFTMMCCFLGGVIGIQVLSNLLHRFLPSHVVDCDHTHKDEEAQEEPVYDDSLDGNSEDRPLLSRELSYDEHIRPQIRKAQTEIQQRPSTSTLGIRGTEKASIRSKIAQRMSSFISDSKQICDEGGNCLGYSNPCGNECYRVVNPNRNKAPQTPTSTLQSSQHSHTPANPRHHSQRVPTNGSTSGNGYGSLAKRKYSTSSDDSDTSSQHHQHMRHSTYSHDQTSSHHHHVASNSFLSIGLQSSIAIALHKLPEGFITYATNHANPRLGVSIFMALFIHNITEGFALALPLYLALNSRLKAMIWASILGGASQPAGAGLAALWFKVAQSRDMIPSEGVYGVMFAITAGIMTNVALQLFSESLNLTHHKALCIAMVFLGMGILGFSNALTAT</sequence>
<reference evidence="7" key="1">
    <citation type="submission" date="2021-03" db="EMBL/GenBank/DDBJ databases">
        <authorList>
            <person name="Tagirdzhanova G."/>
        </authorList>
    </citation>
    <scope>NUCLEOTIDE SEQUENCE</scope>
</reference>
<feature type="transmembrane region" description="Helical" evidence="6">
    <location>
        <begin position="456"/>
        <end position="474"/>
    </location>
</feature>
<dbReference type="PANTHER" id="PTHR11040:SF210">
    <property type="entry name" value="ZINC-REGULATED TRANSPORTER 3"/>
    <property type="match status" value="1"/>
</dbReference>
<accession>A0A8H3I2P4</accession>
<feature type="transmembrane region" description="Helical" evidence="6">
    <location>
        <begin position="388"/>
        <end position="412"/>
    </location>
</feature>
<evidence type="ECO:0000313" key="8">
    <source>
        <dbReference type="Proteomes" id="UP000664169"/>
    </source>
</evidence>
<dbReference type="GO" id="GO:0005385">
    <property type="term" value="F:zinc ion transmembrane transporter activity"/>
    <property type="evidence" value="ECO:0007669"/>
    <property type="project" value="TreeGrafter"/>
</dbReference>
<feature type="compositionally biased region" description="Low complexity" evidence="5">
    <location>
        <begin position="284"/>
        <end position="295"/>
    </location>
</feature>
<feature type="transmembrane region" description="Helical" evidence="6">
    <location>
        <begin position="87"/>
        <end position="106"/>
    </location>
</feature>
<evidence type="ECO:0000256" key="6">
    <source>
        <dbReference type="SAM" id="Phobius"/>
    </source>
</evidence>
<dbReference type="AlphaFoldDB" id="A0A8H3I2P4"/>
<evidence type="ECO:0000256" key="1">
    <source>
        <dbReference type="ARBA" id="ARBA00004141"/>
    </source>
</evidence>
<evidence type="ECO:0000313" key="7">
    <source>
        <dbReference type="EMBL" id="CAF9904990.1"/>
    </source>
</evidence>
<keyword evidence="4 6" id="KW-0472">Membrane</keyword>
<dbReference type="GO" id="GO:0016020">
    <property type="term" value="C:membrane"/>
    <property type="evidence" value="ECO:0007669"/>
    <property type="project" value="UniProtKB-SubCell"/>
</dbReference>
<feature type="compositionally biased region" description="Polar residues" evidence="5">
    <location>
        <begin position="169"/>
        <end position="180"/>
    </location>
</feature>
<evidence type="ECO:0000256" key="3">
    <source>
        <dbReference type="ARBA" id="ARBA00022989"/>
    </source>
</evidence>
<feature type="transmembrane region" description="Helical" evidence="6">
    <location>
        <begin position="7"/>
        <end position="29"/>
    </location>
</feature>
<comment type="subcellular location">
    <subcellularLocation>
        <location evidence="1">Membrane</location>
        <topology evidence="1">Multi-pass membrane protein</topology>
    </subcellularLocation>
</comment>
<organism evidence="7 8">
    <name type="scientific">Gomphillus americanus</name>
    <dbReference type="NCBI Taxonomy" id="1940652"/>
    <lineage>
        <taxon>Eukaryota</taxon>
        <taxon>Fungi</taxon>
        <taxon>Dikarya</taxon>
        <taxon>Ascomycota</taxon>
        <taxon>Pezizomycotina</taxon>
        <taxon>Lecanoromycetes</taxon>
        <taxon>OSLEUM clade</taxon>
        <taxon>Ostropomycetidae</taxon>
        <taxon>Ostropales</taxon>
        <taxon>Graphidaceae</taxon>
        <taxon>Gomphilloideae</taxon>
        <taxon>Gomphillus</taxon>
    </lineage>
</organism>
<keyword evidence="3 6" id="KW-1133">Transmembrane helix</keyword>
<dbReference type="InterPro" id="IPR003689">
    <property type="entry name" value="ZIP"/>
</dbReference>
<dbReference type="OrthoDB" id="262547at2759"/>
<dbReference type="PANTHER" id="PTHR11040">
    <property type="entry name" value="ZINC/IRON TRANSPORTER"/>
    <property type="match status" value="1"/>
</dbReference>
<dbReference type="Pfam" id="PF02535">
    <property type="entry name" value="Zip"/>
    <property type="match status" value="1"/>
</dbReference>
<keyword evidence="2 6" id="KW-0812">Transmembrane</keyword>
<proteinExistence type="predicted"/>
<comment type="caution">
    <text evidence="7">The sequence shown here is derived from an EMBL/GenBank/DDBJ whole genome shotgun (WGS) entry which is preliminary data.</text>
</comment>
<feature type="transmembrane region" description="Helical" evidence="6">
    <location>
        <begin position="356"/>
        <end position="381"/>
    </location>
</feature>
<evidence type="ECO:0000256" key="4">
    <source>
        <dbReference type="ARBA" id="ARBA00023136"/>
    </source>
</evidence>
<feature type="transmembrane region" description="Helical" evidence="6">
    <location>
        <begin position="424"/>
        <end position="444"/>
    </location>
</feature>
<feature type="region of interest" description="Disordered" evidence="5">
    <location>
        <begin position="233"/>
        <end position="313"/>
    </location>
</feature>
<evidence type="ECO:0000256" key="5">
    <source>
        <dbReference type="SAM" id="MobiDB-lite"/>
    </source>
</evidence>
<gene>
    <name evidence="7" type="ORF">GOMPHAMPRED_003005</name>
</gene>
<feature type="compositionally biased region" description="Low complexity" evidence="5">
    <location>
        <begin position="238"/>
        <end position="254"/>
    </location>
</feature>
<evidence type="ECO:0000256" key="2">
    <source>
        <dbReference type="ARBA" id="ARBA00022692"/>
    </source>
</evidence>
<dbReference type="Proteomes" id="UP000664169">
    <property type="component" value="Unassembled WGS sequence"/>
</dbReference>
<protein>
    <recommendedName>
        <fullName evidence="9">Zinc/iron permease</fullName>
    </recommendedName>
</protein>
<feature type="region of interest" description="Disordered" evidence="5">
    <location>
        <begin position="168"/>
        <end position="187"/>
    </location>
</feature>
<name>A0A8H3I2P4_9LECA</name>
<evidence type="ECO:0008006" key="9">
    <source>
        <dbReference type="Google" id="ProtNLM"/>
    </source>
</evidence>
<feature type="transmembrane region" description="Helical" evidence="6">
    <location>
        <begin position="50"/>
        <end position="71"/>
    </location>
</feature>
<keyword evidence="8" id="KW-1185">Reference proteome</keyword>